<dbReference type="InterPro" id="IPR052709">
    <property type="entry name" value="Transposase-MT_Hybrid"/>
</dbReference>
<feature type="compositionally biased region" description="Basic and acidic residues" evidence="1">
    <location>
        <begin position="156"/>
        <end position="165"/>
    </location>
</feature>
<dbReference type="Proteomes" id="UP001162162">
    <property type="component" value="Unassembled WGS sequence"/>
</dbReference>
<dbReference type="Pfam" id="PF17906">
    <property type="entry name" value="HTH_48"/>
    <property type="match status" value="1"/>
</dbReference>
<dbReference type="AlphaFoldDB" id="A0AAV8YBI5"/>
<sequence length="184" mass="21035">MSGILCCQTCQKMDTNCECQQHFLDYTEYDEICTTKGPTAQIKTNRVDFGKVAVCKEYVKTVTIRDINNTYLIYEAWLLNNRTDAATSALQACRDNRTGDTFPTFSSVDKLTDPKIPVKLGKTFTEAYAVLKDVYGNECLSRTQVFEWFKRFKEGHETTEDDPRPGRPSTSKTNEFFENIENIG</sequence>
<accession>A0AAV8YBI5</accession>
<dbReference type="PANTHER" id="PTHR46060:SF1">
    <property type="entry name" value="MARINER MOS1 TRANSPOSASE-LIKE PROTEIN"/>
    <property type="match status" value="1"/>
</dbReference>
<dbReference type="EMBL" id="JAPWTK010000142">
    <property type="protein sequence ID" value="KAJ8948182.1"/>
    <property type="molecule type" value="Genomic_DNA"/>
</dbReference>
<evidence type="ECO:0000256" key="1">
    <source>
        <dbReference type="SAM" id="MobiDB-lite"/>
    </source>
</evidence>
<feature type="domain" description="Mos1 transposase HTH" evidence="2">
    <location>
        <begin position="119"/>
        <end position="155"/>
    </location>
</feature>
<feature type="region of interest" description="Disordered" evidence="1">
    <location>
        <begin position="156"/>
        <end position="184"/>
    </location>
</feature>
<organism evidence="3 4">
    <name type="scientific">Aromia moschata</name>
    <dbReference type="NCBI Taxonomy" id="1265417"/>
    <lineage>
        <taxon>Eukaryota</taxon>
        <taxon>Metazoa</taxon>
        <taxon>Ecdysozoa</taxon>
        <taxon>Arthropoda</taxon>
        <taxon>Hexapoda</taxon>
        <taxon>Insecta</taxon>
        <taxon>Pterygota</taxon>
        <taxon>Neoptera</taxon>
        <taxon>Endopterygota</taxon>
        <taxon>Coleoptera</taxon>
        <taxon>Polyphaga</taxon>
        <taxon>Cucujiformia</taxon>
        <taxon>Chrysomeloidea</taxon>
        <taxon>Cerambycidae</taxon>
        <taxon>Cerambycinae</taxon>
        <taxon>Callichromatini</taxon>
        <taxon>Aromia</taxon>
    </lineage>
</organism>
<dbReference type="Gene3D" id="1.10.10.1450">
    <property type="match status" value="1"/>
</dbReference>
<protein>
    <recommendedName>
        <fullName evidence="2">Mos1 transposase HTH domain-containing protein</fullName>
    </recommendedName>
</protein>
<evidence type="ECO:0000259" key="2">
    <source>
        <dbReference type="Pfam" id="PF17906"/>
    </source>
</evidence>
<comment type="caution">
    <text evidence="3">The sequence shown here is derived from an EMBL/GenBank/DDBJ whole genome shotgun (WGS) entry which is preliminary data.</text>
</comment>
<evidence type="ECO:0000313" key="4">
    <source>
        <dbReference type="Proteomes" id="UP001162162"/>
    </source>
</evidence>
<evidence type="ECO:0000313" key="3">
    <source>
        <dbReference type="EMBL" id="KAJ8948182.1"/>
    </source>
</evidence>
<reference evidence="3" key="1">
    <citation type="journal article" date="2023" name="Insect Mol. Biol.">
        <title>Genome sequencing provides insights into the evolution of gene families encoding plant cell wall-degrading enzymes in longhorned beetles.</title>
        <authorList>
            <person name="Shin N.R."/>
            <person name="Okamura Y."/>
            <person name="Kirsch R."/>
            <person name="Pauchet Y."/>
        </authorList>
    </citation>
    <scope>NUCLEOTIDE SEQUENCE</scope>
    <source>
        <strain evidence="3">AMC_N1</strain>
    </source>
</reference>
<dbReference type="PANTHER" id="PTHR46060">
    <property type="entry name" value="MARINER MOS1 TRANSPOSASE-LIKE PROTEIN"/>
    <property type="match status" value="1"/>
</dbReference>
<keyword evidence="4" id="KW-1185">Reference proteome</keyword>
<gene>
    <name evidence="3" type="ORF">NQ318_010455</name>
</gene>
<proteinExistence type="predicted"/>
<dbReference type="InterPro" id="IPR041426">
    <property type="entry name" value="Mos1_HTH"/>
</dbReference>
<name>A0AAV8YBI5_9CUCU</name>